<proteinExistence type="predicted"/>
<organism evidence="2 3">
    <name type="scientific">Thauera phenolivorans</name>
    <dbReference type="NCBI Taxonomy" id="1792543"/>
    <lineage>
        <taxon>Bacteria</taxon>
        <taxon>Pseudomonadati</taxon>
        <taxon>Pseudomonadota</taxon>
        <taxon>Betaproteobacteria</taxon>
        <taxon>Rhodocyclales</taxon>
        <taxon>Zoogloeaceae</taxon>
        <taxon>Thauera</taxon>
    </lineage>
</organism>
<gene>
    <name evidence="2" type="ORF">GX576_16390</name>
</gene>
<evidence type="ECO:0000256" key="1">
    <source>
        <dbReference type="ARBA" id="ARBA00022801"/>
    </source>
</evidence>
<dbReference type="InterPro" id="IPR002933">
    <property type="entry name" value="Peptidase_M20"/>
</dbReference>
<dbReference type="InterPro" id="IPR036264">
    <property type="entry name" value="Bact_exopeptidase_dim_dom"/>
</dbReference>
<sequence length="263" mass="28133">MNPLIEALSVTQGDMKVWRHHMHRHPELAFEEYETARYIADLLRGWGYEVTEGIGKTGVVASLRAGDGDKAIGLRADTDALAVQEMVDSDHKSTVPGKSHTCGHDGHSAMLLGAAEYLARTRNFNGTVHLIFQPAEEVMGGAPAMIADGLFERFPMERVFGMHNMPSLERGKLYFTAGPVMAAVDNWEIELGGKGSHGSMPEKSIDPVVAGASLVMALQTIVSRNVAAKDAAVVSVGAFLAGDAGNVIPQTAILRLSIRTSSP</sequence>
<accession>A0A7X7R973</accession>
<dbReference type="Proteomes" id="UP000536534">
    <property type="component" value="Unassembled WGS sequence"/>
</dbReference>
<dbReference type="PANTHER" id="PTHR11014:SF63">
    <property type="entry name" value="METALLOPEPTIDASE, PUTATIVE (AFU_ORTHOLOGUE AFUA_6G09600)-RELATED"/>
    <property type="match status" value="1"/>
</dbReference>
<dbReference type="PANTHER" id="PTHR11014">
    <property type="entry name" value="PEPTIDASE M20 FAMILY MEMBER"/>
    <property type="match status" value="1"/>
</dbReference>
<dbReference type="GO" id="GO:0016787">
    <property type="term" value="F:hydrolase activity"/>
    <property type="evidence" value="ECO:0007669"/>
    <property type="project" value="UniProtKB-KW"/>
</dbReference>
<dbReference type="NCBIfam" id="TIGR01891">
    <property type="entry name" value="amidohydrolases"/>
    <property type="match status" value="1"/>
</dbReference>
<dbReference type="SUPFAM" id="SSF55031">
    <property type="entry name" value="Bacterial exopeptidase dimerisation domain"/>
    <property type="match status" value="1"/>
</dbReference>
<feature type="non-terminal residue" evidence="2">
    <location>
        <position position="263"/>
    </location>
</feature>
<dbReference type="InterPro" id="IPR017439">
    <property type="entry name" value="Amidohydrolase"/>
</dbReference>
<reference evidence="2 3" key="1">
    <citation type="journal article" date="2020" name="Biotechnol. Biofuels">
        <title>New insights from the biogas microbiome by comprehensive genome-resolved metagenomics of nearly 1600 species originating from multiple anaerobic digesters.</title>
        <authorList>
            <person name="Campanaro S."/>
            <person name="Treu L."/>
            <person name="Rodriguez-R L.M."/>
            <person name="Kovalovszki A."/>
            <person name="Ziels R.M."/>
            <person name="Maus I."/>
            <person name="Zhu X."/>
            <person name="Kougias P.G."/>
            <person name="Basile A."/>
            <person name="Luo G."/>
            <person name="Schluter A."/>
            <person name="Konstantinidis K.T."/>
            <person name="Angelidaki I."/>
        </authorList>
    </citation>
    <scope>NUCLEOTIDE SEQUENCE [LARGE SCALE GENOMIC DNA]</scope>
    <source>
        <strain evidence="2">AS06rmzACSIP_256</strain>
    </source>
</reference>
<dbReference type="Pfam" id="PF01546">
    <property type="entry name" value="Peptidase_M20"/>
    <property type="match status" value="1"/>
</dbReference>
<keyword evidence="1 2" id="KW-0378">Hydrolase</keyword>
<dbReference type="AlphaFoldDB" id="A0A7X7R973"/>
<evidence type="ECO:0000313" key="3">
    <source>
        <dbReference type="Proteomes" id="UP000536534"/>
    </source>
</evidence>
<dbReference type="Gene3D" id="3.30.70.360">
    <property type="match status" value="1"/>
</dbReference>
<comment type="caution">
    <text evidence="2">The sequence shown here is derived from an EMBL/GenBank/DDBJ whole genome shotgun (WGS) entry which is preliminary data.</text>
</comment>
<dbReference type="SUPFAM" id="SSF53187">
    <property type="entry name" value="Zn-dependent exopeptidases"/>
    <property type="match status" value="1"/>
</dbReference>
<evidence type="ECO:0000313" key="2">
    <source>
        <dbReference type="EMBL" id="NLF55945.1"/>
    </source>
</evidence>
<dbReference type="EMBL" id="JAAYYV010000481">
    <property type="protein sequence ID" value="NLF55945.1"/>
    <property type="molecule type" value="Genomic_DNA"/>
</dbReference>
<protein>
    <submittedName>
        <fullName evidence="2">Amidohydrolase</fullName>
    </submittedName>
</protein>
<name>A0A7X7R973_9RHOO</name>
<dbReference type="Gene3D" id="3.40.630.10">
    <property type="entry name" value="Zn peptidases"/>
    <property type="match status" value="1"/>
</dbReference>